<evidence type="ECO:0000313" key="3">
    <source>
        <dbReference type="Proteomes" id="UP000016930"/>
    </source>
</evidence>
<accession>M2QL73</accession>
<dbReference type="InterPro" id="IPR027417">
    <property type="entry name" value="P-loop_NTPase"/>
</dbReference>
<dbReference type="EMBL" id="KB445808">
    <property type="protein sequence ID" value="EMD32885.1"/>
    <property type="molecule type" value="Genomic_DNA"/>
</dbReference>
<evidence type="ECO:0000313" key="2">
    <source>
        <dbReference type="EMBL" id="EMD32885.1"/>
    </source>
</evidence>
<dbReference type="Proteomes" id="UP000016930">
    <property type="component" value="Unassembled WGS sequence"/>
</dbReference>
<dbReference type="AlphaFoldDB" id="M2QL73"/>
<feature type="domain" description="NadR/Ttd14 AAA" evidence="1">
    <location>
        <begin position="42"/>
        <end position="209"/>
    </location>
</feature>
<reference evidence="2 3" key="1">
    <citation type="journal article" date="2012" name="Proc. Natl. Acad. Sci. U.S.A.">
        <title>Comparative genomics of Ceriporiopsis subvermispora and Phanerochaete chrysosporium provide insight into selective ligninolysis.</title>
        <authorList>
            <person name="Fernandez-Fueyo E."/>
            <person name="Ruiz-Duenas F.J."/>
            <person name="Ferreira P."/>
            <person name="Floudas D."/>
            <person name="Hibbett D.S."/>
            <person name="Canessa P."/>
            <person name="Larrondo L.F."/>
            <person name="James T.Y."/>
            <person name="Seelenfreund D."/>
            <person name="Lobos S."/>
            <person name="Polanco R."/>
            <person name="Tello M."/>
            <person name="Honda Y."/>
            <person name="Watanabe T."/>
            <person name="Watanabe T."/>
            <person name="Ryu J.S."/>
            <person name="Kubicek C.P."/>
            <person name="Schmoll M."/>
            <person name="Gaskell J."/>
            <person name="Hammel K.E."/>
            <person name="St John F.J."/>
            <person name="Vanden Wymelenberg A."/>
            <person name="Sabat G."/>
            <person name="Splinter BonDurant S."/>
            <person name="Syed K."/>
            <person name="Yadav J.S."/>
            <person name="Doddapaneni H."/>
            <person name="Subramanian V."/>
            <person name="Lavin J.L."/>
            <person name="Oguiza J.A."/>
            <person name="Perez G."/>
            <person name="Pisabarro A.G."/>
            <person name="Ramirez L."/>
            <person name="Santoyo F."/>
            <person name="Master E."/>
            <person name="Coutinho P.M."/>
            <person name="Henrissat B."/>
            <person name="Lombard V."/>
            <person name="Magnuson J.K."/>
            <person name="Kuees U."/>
            <person name="Hori C."/>
            <person name="Igarashi K."/>
            <person name="Samejima M."/>
            <person name="Held B.W."/>
            <person name="Barry K.W."/>
            <person name="LaButti K.M."/>
            <person name="Lapidus A."/>
            <person name="Lindquist E.A."/>
            <person name="Lucas S.M."/>
            <person name="Riley R."/>
            <person name="Salamov A.A."/>
            <person name="Hoffmeister D."/>
            <person name="Schwenk D."/>
            <person name="Hadar Y."/>
            <person name="Yarden O."/>
            <person name="de Vries R.P."/>
            <person name="Wiebenga A."/>
            <person name="Stenlid J."/>
            <person name="Eastwood D."/>
            <person name="Grigoriev I.V."/>
            <person name="Berka R.M."/>
            <person name="Blanchette R.A."/>
            <person name="Kersten P."/>
            <person name="Martinez A.T."/>
            <person name="Vicuna R."/>
            <person name="Cullen D."/>
        </authorList>
    </citation>
    <scope>NUCLEOTIDE SEQUENCE [LARGE SCALE GENOMIC DNA]</scope>
    <source>
        <strain evidence="2 3">B</strain>
    </source>
</reference>
<organism evidence="2 3">
    <name type="scientific">Ceriporiopsis subvermispora (strain B)</name>
    <name type="common">White-rot fungus</name>
    <name type="synonym">Gelatoporia subvermispora</name>
    <dbReference type="NCBI Taxonomy" id="914234"/>
    <lineage>
        <taxon>Eukaryota</taxon>
        <taxon>Fungi</taxon>
        <taxon>Dikarya</taxon>
        <taxon>Basidiomycota</taxon>
        <taxon>Agaricomycotina</taxon>
        <taxon>Agaricomycetes</taxon>
        <taxon>Polyporales</taxon>
        <taxon>Gelatoporiaceae</taxon>
        <taxon>Gelatoporia</taxon>
    </lineage>
</organism>
<dbReference type="OrthoDB" id="6118920at2759"/>
<gene>
    <name evidence="2" type="ORF">CERSUDRAFT_87609</name>
</gene>
<proteinExistence type="predicted"/>
<keyword evidence="3" id="KW-1185">Reference proteome</keyword>
<dbReference type="Pfam" id="PF13521">
    <property type="entry name" value="AAA_28"/>
    <property type="match status" value="1"/>
</dbReference>
<sequence length="231" mass="26027">MDDLISRTDTVINEQTLMRDSEHAVVQMDEKPSPDNSRCRTIFVVGASSTGKSTLCNALATTLGITQGRYIKEIARTVMREIGFTREHTDTYEMQYAIMAAQLAAEERVLQMPLEGDIIMLSDRSAIDPIVYAATSEVPGAAERERLLLGDGAFRAILPFYRRSLFVLLQPVIEWIVDDGVRSLEDPWRYNSALMKTLDGLEIPYVQIGEETKNIQARIEFVLSYLSRSLD</sequence>
<dbReference type="SUPFAM" id="SSF52540">
    <property type="entry name" value="P-loop containing nucleoside triphosphate hydrolases"/>
    <property type="match status" value="1"/>
</dbReference>
<name>M2QL73_CERS8</name>
<dbReference type="InterPro" id="IPR038727">
    <property type="entry name" value="NadR/Ttd14_AAA_dom"/>
</dbReference>
<dbReference type="Gene3D" id="3.40.50.300">
    <property type="entry name" value="P-loop containing nucleotide triphosphate hydrolases"/>
    <property type="match status" value="1"/>
</dbReference>
<evidence type="ECO:0000259" key="1">
    <source>
        <dbReference type="Pfam" id="PF13521"/>
    </source>
</evidence>
<dbReference type="HOGENOM" id="CLU_087993_0_0_1"/>
<protein>
    <recommendedName>
        <fullName evidence="1">NadR/Ttd14 AAA domain-containing protein</fullName>
    </recommendedName>
</protein>